<organism evidence="3 4">
    <name type="scientific">Comamonas endophytica</name>
    <dbReference type="NCBI Taxonomy" id="2949090"/>
    <lineage>
        <taxon>Bacteria</taxon>
        <taxon>Pseudomonadati</taxon>
        <taxon>Pseudomonadota</taxon>
        <taxon>Betaproteobacteria</taxon>
        <taxon>Burkholderiales</taxon>
        <taxon>Comamonadaceae</taxon>
        <taxon>Comamonas</taxon>
    </lineage>
</organism>
<keyword evidence="3" id="KW-0614">Plasmid</keyword>
<dbReference type="Proteomes" id="UP001162800">
    <property type="component" value="Plasmid unnamed2"/>
</dbReference>
<proteinExistence type="predicted"/>
<evidence type="ECO:0000313" key="4">
    <source>
        <dbReference type="Proteomes" id="UP001162800"/>
    </source>
</evidence>
<protein>
    <recommendedName>
        <fullName evidence="5">Plasmid segregation centromere-binding protein ParG</fullName>
    </recommendedName>
</protein>
<evidence type="ECO:0000313" key="3">
    <source>
        <dbReference type="EMBL" id="UYG54031.1"/>
    </source>
</evidence>
<gene>
    <name evidence="3" type="ORF">M9799_20105</name>
    <name evidence="2" type="ORF">M9799_20545</name>
</gene>
<dbReference type="EMBL" id="CP106883">
    <property type="protein sequence ID" value="UYG54031.1"/>
    <property type="molecule type" value="Genomic_DNA"/>
</dbReference>
<sequence>MSMKGKPNTSQFKTPKDPTAFLEGGQADKAENLARSPVVVAPAPIAALEEETAAPRRGRVQKIFNFPEDLADRLRDEAQARTRDKGRRVTEKDIVVEALEMLFRQK</sequence>
<evidence type="ECO:0000256" key="1">
    <source>
        <dbReference type="SAM" id="MobiDB-lite"/>
    </source>
</evidence>
<accession>A0ABY6GG14</accession>
<evidence type="ECO:0000313" key="2">
    <source>
        <dbReference type="EMBL" id="UYG53993.1"/>
    </source>
</evidence>
<feature type="region of interest" description="Disordered" evidence="1">
    <location>
        <begin position="1"/>
        <end position="28"/>
    </location>
</feature>
<dbReference type="EMBL" id="CP106883">
    <property type="protein sequence ID" value="UYG53993.1"/>
    <property type="molecule type" value="Genomic_DNA"/>
</dbReference>
<keyword evidence="4" id="KW-1185">Reference proteome</keyword>
<reference evidence="3" key="1">
    <citation type="submission" date="2022-09" db="EMBL/GenBank/DDBJ databases">
        <title>The complete genome of Acidovorax sp. 5MLIR.</title>
        <authorList>
            <person name="Liu L."/>
            <person name="Yue J."/>
            <person name="Yang F."/>
            <person name="Yuan J."/>
            <person name="Li L."/>
        </authorList>
    </citation>
    <scope>NUCLEOTIDE SEQUENCE</scope>
    <source>
        <strain evidence="3">5MLIR</strain>
        <plasmid evidence="3">unnamed2</plasmid>
    </source>
</reference>
<name>A0ABY6GG14_9BURK</name>
<geneLocation type="plasmid" evidence="3 4">
    <name>unnamed2</name>
</geneLocation>
<dbReference type="RefSeq" id="WP_231045072.1">
    <property type="nucleotide sequence ID" value="NZ_CP106883.1"/>
</dbReference>
<evidence type="ECO:0008006" key="5">
    <source>
        <dbReference type="Google" id="ProtNLM"/>
    </source>
</evidence>